<dbReference type="Proteomes" id="UP001366166">
    <property type="component" value="Chromosome"/>
</dbReference>
<dbReference type="EMBL" id="AP028679">
    <property type="protein sequence ID" value="BEQ13022.1"/>
    <property type="molecule type" value="Genomic_DNA"/>
</dbReference>
<dbReference type="RefSeq" id="WP_338604200.1">
    <property type="nucleotide sequence ID" value="NZ_AP028679.1"/>
</dbReference>
<dbReference type="KEGG" id="dmp:FAK_00880"/>
<accession>A0AAU9EVX4</accession>
<gene>
    <name evidence="1" type="ORF">FAK_00880</name>
</gene>
<dbReference type="InterPro" id="IPR052022">
    <property type="entry name" value="26kDa_periplasmic_antigen"/>
</dbReference>
<dbReference type="PIRSF" id="PIRSF029033">
    <property type="entry name" value="UCP029033"/>
    <property type="match status" value="1"/>
</dbReference>
<dbReference type="PANTHER" id="PTHR34387:SF2">
    <property type="entry name" value="SLR1258 PROTEIN"/>
    <property type="match status" value="1"/>
</dbReference>
<protein>
    <submittedName>
        <fullName evidence="1">SIMPL domain-containing protein</fullName>
    </submittedName>
</protein>
<evidence type="ECO:0000313" key="1">
    <source>
        <dbReference type="EMBL" id="BEQ13022.1"/>
    </source>
</evidence>
<proteinExistence type="predicted"/>
<organism evidence="1 2">
    <name type="scientific">Desulfoferula mesophila</name>
    <dbReference type="NCBI Taxonomy" id="3058419"/>
    <lineage>
        <taxon>Bacteria</taxon>
        <taxon>Pseudomonadati</taxon>
        <taxon>Thermodesulfobacteriota</taxon>
        <taxon>Desulfarculia</taxon>
        <taxon>Desulfarculales</taxon>
        <taxon>Desulfarculaceae</taxon>
        <taxon>Desulfoferula</taxon>
    </lineage>
</organism>
<dbReference type="PANTHER" id="PTHR34387">
    <property type="entry name" value="SLR1258 PROTEIN"/>
    <property type="match status" value="1"/>
</dbReference>
<dbReference type="InterPro" id="IPR016907">
    <property type="entry name" value="UCP029033"/>
</dbReference>
<dbReference type="AlphaFoldDB" id="A0AAU9EVX4"/>
<dbReference type="InterPro" id="IPR007497">
    <property type="entry name" value="SIMPL/DUF541"/>
</dbReference>
<dbReference type="GO" id="GO:0006974">
    <property type="term" value="P:DNA damage response"/>
    <property type="evidence" value="ECO:0007669"/>
    <property type="project" value="TreeGrafter"/>
</dbReference>
<reference evidence="2" key="1">
    <citation type="journal article" date="2023" name="Arch. Microbiol.">
        <title>Desulfoferula mesophilus gen. nov. sp. nov., a mesophilic sulfate-reducing bacterium isolated from a brackish lake sediment.</title>
        <authorList>
            <person name="Watanabe T."/>
            <person name="Yabe T."/>
            <person name="Tsuji J.M."/>
            <person name="Fukui M."/>
        </authorList>
    </citation>
    <scope>NUCLEOTIDE SEQUENCE [LARGE SCALE GENOMIC DNA]</scope>
    <source>
        <strain evidence="2">12FAK</strain>
    </source>
</reference>
<sequence>MKDRSFSSALVLGLLIGLGVALAGLFVGQALYQVKAAERYVSVKGLAERLVPADQAIWPLTFNQTGNELPQLYQALEKDRQTIRKFLTAQGFKPEEISDAPPRVTDYYAQGYTGNRLPPNRYKIEASLTLSTKQVAQVKAAMQKSGDLVKGGIVLSHDYGREAEFLFTGLNQIKPQMIALATKNARAAAEQFARDSGSMVGGIRRANQGLFTIRNRDANTPDMKVVRVVSTVDFFLVND</sequence>
<dbReference type="Pfam" id="PF04402">
    <property type="entry name" value="SIMPL"/>
    <property type="match status" value="1"/>
</dbReference>
<name>A0AAU9EVX4_9BACT</name>
<evidence type="ECO:0000313" key="2">
    <source>
        <dbReference type="Proteomes" id="UP001366166"/>
    </source>
</evidence>
<keyword evidence="2" id="KW-1185">Reference proteome</keyword>